<keyword evidence="10" id="KW-1185">Reference proteome</keyword>
<evidence type="ECO:0000256" key="1">
    <source>
        <dbReference type="ARBA" id="ARBA00004141"/>
    </source>
</evidence>
<gene>
    <name evidence="9" type="primary">FTR1_2</name>
    <name evidence="9" type="ORF">HK100_009117</name>
</gene>
<keyword evidence="5 7" id="KW-1133">Transmembrane helix</keyword>
<keyword evidence="3" id="KW-0813">Transport</keyword>
<keyword evidence="3" id="KW-0406">Ion transport</keyword>
<dbReference type="Proteomes" id="UP001211907">
    <property type="component" value="Unassembled WGS sequence"/>
</dbReference>
<keyword evidence="8" id="KW-0732">Signal</keyword>
<feature type="signal peptide" evidence="8">
    <location>
        <begin position="1"/>
        <end position="19"/>
    </location>
</feature>
<reference evidence="9" key="1">
    <citation type="submission" date="2020-05" db="EMBL/GenBank/DDBJ databases">
        <title>Phylogenomic resolution of chytrid fungi.</title>
        <authorList>
            <person name="Stajich J.E."/>
            <person name="Amses K."/>
            <person name="Simmons R."/>
            <person name="Seto K."/>
            <person name="Myers J."/>
            <person name="Bonds A."/>
            <person name="Quandt C.A."/>
            <person name="Barry K."/>
            <person name="Liu P."/>
            <person name="Grigoriev I."/>
            <person name="Longcore J.E."/>
            <person name="James T.Y."/>
        </authorList>
    </citation>
    <scope>NUCLEOTIDE SEQUENCE</scope>
    <source>
        <strain evidence="9">JEL0513</strain>
    </source>
</reference>
<evidence type="ECO:0000256" key="5">
    <source>
        <dbReference type="ARBA" id="ARBA00022989"/>
    </source>
</evidence>
<name>A0AAD5SM62_9FUNG</name>
<organism evidence="9 10">
    <name type="scientific">Physocladia obscura</name>
    <dbReference type="NCBI Taxonomy" id="109957"/>
    <lineage>
        <taxon>Eukaryota</taxon>
        <taxon>Fungi</taxon>
        <taxon>Fungi incertae sedis</taxon>
        <taxon>Chytridiomycota</taxon>
        <taxon>Chytridiomycota incertae sedis</taxon>
        <taxon>Chytridiomycetes</taxon>
        <taxon>Chytridiales</taxon>
        <taxon>Chytriomycetaceae</taxon>
        <taxon>Physocladia</taxon>
    </lineage>
</organism>
<dbReference type="GO" id="GO:0033573">
    <property type="term" value="C:high-affinity iron permease complex"/>
    <property type="evidence" value="ECO:0007669"/>
    <property type="project" value="InterPro"/>
</dbReference>
<comment type="subcellular location">
    <subcellularLocation>
        <location evidence="1">Membrane</location>
        <topology evidence="1">Multi-pass membrane protein</topology>
    </subcellularLocation>
</comment>
<keyword evidence="3" id="KW-0408">Iron</keyword>
<feature type="transmembrane region" description="Helical" evidence="7">
    <location>
        <begin position="73"/>
        <end position="92"/>
    </location>
</feature>
<keyword evidence="6 7" id="KW-0472">Membrane</keyword>
<protein>
    <submittedName>
        <fullName evidence="9">High-affinity iron permease</fullName>
    </submittedName>
</protein>
<dbReference type="PANTHER" id="PTHR31632">
    <property type="entry name" value="IRON TRANSPORTER FTH1"/>
    <property type="match status" value="1"/>
</dbReference>
<dbReference type="InterPro" id="IPR004923">
    <property type="entry name" value="FTR1/Fip1/EfeU"/>
</dbReference>
<dbReference type="PANTHER" id="PTHR31632:SF2">
    <property type="entry name" value="PLASMA MEMBRANE IRON PERMEASE"/>
    <property type="match status" value="1"/>
</dbReference>
<feature type="chain" id="PRO_5042113715" evidence="8">
    <location>
        <begin position="20"/>
        <end position="131"/>
    </location>
</feature>
<evidence type="ECO:0000256" key="3">
    <source>
        <dbReference type="ARBA" id="ARBA00022496"/>
    </source>
</evidence>
<keyword evidence="3" id="KW-0410">Iron transport</keyword>
<evidence type="ECO:0000313" key="10">
    <source>
        <dbReference type="Proteomes" id="UP001211907"/>
    </source>
</evidence>
<sequence length="131" mass="14395">MSTIMMLVLSASLVSEIAGEVEEYIYEEIFDIDDGSTPVLWDLSGCCSEKKVPFFQVLNALVGWKARPTVATFGSYIMYWVVIISVIVTARLRVQSSRSGFANHDQEELQAAVNDDDDVDENAPLLVAASA</sequence>
<dbReference type="GO" id="GO:0015093">
    <property type="term" value="F:ferrous iron transmembrane transporter activity"/>
    <property type="evidence" value="ECO:0007669"/>
    <property type="project" value="TreeGrafter"/>
</dbReference>
<evidence type="ECO:0000256" key="4">
    <source>
        <dbReference type="ARBA" id="ARBA00022692"/>
    </source>
</evidence>
<evidence type="ECO:0000256" key="7">
    <source>
        <dbReference type="SAM" id="Phobius"/>
    </source>
</evidence>
<dbReference type="AlphaFoldDB" id="A0AAD5SM62"/>
<evidence type="ECO:0000313" key="9">
    <source>
        <dbReference type="EMBL" id="KAJ3085232.1"/>
    </source>
</evidence>
<evidence type="ECO:0000256" key="8">
    <source>
        <dbReference type="SAM" id="SignalP"/>
    </source>
</evidence>
<evidence type="ECO:0000256" key="2">
    <source>
        <dbReference type="ARBA" id="ARBA00008333"/>
    </source>
</evidence>
<comment type="similarity">
    <text evidence="2">Belongs to the oxidase-dependent Fe transporter (OFeT) (TC 9.A.10.1) family.</text>
</comment>
<accession>A0AAD5SM62</accession>
<dbReference type="EMBL" id="JADGJH010004595">
    <property type="protein sequence ID" value="KAJ3085232.1"/>
    <property type="molecule type" value="Genomic_DNA"/>
</dbReference>
<evidence type="ECO:0000256" key="6">
    <source>
        <dbReference type="ARBA" id="ARBA00023136"/>
    </source>
</evidence>
<comment type="caution">
    <text evidence="9">The sequence shown here is derived from an EMBL/GenBank/DDBJ whole genome shotgun (WGS) entry which is preliminary data.</text>
</comment>
<proteinExistence type="inferred from homology"/>
<keyword evidence="4 7" id="KW-0812">Transmembrane</keyword>